<sequence length="303" mass="33329">MDVILHLGAQRTASTTFQAYLDANAEWLLSRRIAAWGPKHTRRCGTLSGLLPGAGETQCASSGRIAARDRLQTALAATEDSGIDTLIVSDENMLGTVRRNLRQKALYPDTSERTAHFAEAFGNRVKRLILSIRAIDNYWASAIAFGVGRGMRLPKADDLAELAHNTRGWRDVLNDLHSAFPGVQIAVHRHETHAGVPERKLAAVLPIPEAPPMKQAREWVHRGPDMNALRAILKARGAEARALPHGEGRWMPFSPEQRFVLRETYADDLFWLTAGGGGFATLLEDKQDSDQCPWLETAGQTAA</sequence>
<dbReference type="Proteomes" id="UP001227162">
    <property type="component" value="Unassembled WGS sequence"/>
</dbReference>
<gene>
    <name evidence="1" type="ORF">NOI20_02035</name>
</gene>
<dbReference type="AlphaFoldDB" id="A0AAJ1U469"/>
<evidence type="ECO:0000313" key="1">
    <source>
        <dbReference type="EMBL" id="MDQ2092885.1"/>
    </source>
</evidence>
<protein>
    <submittedName>
        <fullName evidence="1">Uncharacterized protein</fullName>
    </submittedName>
</protein>
<name>A0AAJ1U469_9RHOB</name>
<proteinExistence type="predicted"/>
<organism evidence="1 2">
    <name type="scientific">Rhodalgimonas zhirmunskyi</name>
    <dbReference type="NCBI Taxonomy" id="2964767"/>
    <lineage>
        <taxon>Bacteria</taxon>
        <taxon>Pseudomonadati</taxon>
        <taxon>Pseudomonadota</taxon>
        <taxon>Alphaproteobacteria</taxon>
        <taxon>Rhodobacterales</taxon>
        <taxon>Roseobacteraceae</taxon>
        <taxon>Rhodalgimonas</taxon>
    </lineage>
</organism>
<keyword evidence="2" id="KW-1185">Reference proteome</keyword>
<reference evidence="1" key="1">
    <citation type="submission" date="2022-07" db="EMBL/GenBank/DDBJ databases">
        <authorList>
            <person name="Otstavnykh N."/>
            <person name="Isaeva M."/>
            <person name="Bystritskaya E."/>
        </authorList>
    </citation>
    <scope>NUCLEOTIDE SEQUENCE</scope>
    <source>
        <strain evidence="1">10Alg 79</strain>
    </source>
</reference>
<accession>A0AAJ1U469</accession>
<reference evidence="1" key="2">
    <citation type="submission" date="2023-04" db="EMBL/GenBank/DDBJ databases">
        <title>'Rhodoalgimonas zhirmunskyi' gen. nov., isolated from a red alga.</title>
        <authorList>
            <person name="Nedashkovskaya O.I."/>
            <person name="Otstavnykh N.Y."/>
            <person name="Bystritskaya E.P."/>
            <person name="Balabanova L.A."/>
            <person name="Isaeva M.P."/>
        </authorList>
    </citation>
    <scope>NUCLEOTIDE SEQUENCE</scope>
    <source>
        <strain evidence="1">10Alg 79</strain>
    </source>
</reference>
<evidence type="ECO:0000313" key="2">
    <source>
        <dbReference type="Proteomes" id="UP001227162"/>
    </source>
</evidence>
<dbReference type="EMBL" id="JANFFA010000001">
    <property type="protein sequence ID" value="MDQ2092885.1"/>
    <property type="molecule type" value="Genomic_DNA"/>
</dbReference>
<comment type="caution">
    <text evidence="1">The sequence shown here is derived from an EMBL/GenBank/DDBJ whole genome shotgun (WGS) entry which is preliminary data.</text>
</comment>
<dbReference type="RefSeq" id="WP_317624496.1">
    <property type="nucleotide sequence ID" value="NZ_JANFFA010000001.1"/>
</dbReference>